<accession>A0A371D0H5</accession>
<dbReference type="EMBL" id="KZ857431">
    <property type="protein sequence ID" value="RDX46037.1"/>
    <property type="molecule type" value="Genomic_DNA"/>
</dbReference>
<sequence>MHLSDERAIMAVHDDHRGNDEAHVLSLRLALGSILSPKRPQITRSSTTNSGTASPATHCPHSAIPLPHAPALTPPHSHSAPPHAHHHVHGHSHLNPDHAHAHDQPAMPHTGNALDETHPHMPDAVVAAAAPLPTTAAGTPSGSMTPNGRWLIVETLQNKSKSWDALIHGFLV</sequence>
<protein>
    <submittedName>
        <fullName evidence="2">Uncharacterized protein</fullName>
    </submittedName>
</protein>
<gene>
    <name evidence="2" type="ORF">OH76DRAFT_1558692</name>
</gene>
<dbReference type="OrthoDB" id="3268861at2759"/>
<evidence type="ECO:0000256" key="1">
    <source>
        <dbReference type="SAM" id="MobiDB-lite"/>
    </source>
</evidence>
<evidence type="ECO:0000313" key="3">
    <source>
        <dbReference type="Proteomes" id="UP000256964"/>
    </source>
</evidence>
<dbReference type="Proteomes" id="UP000256964">
    <property type="component" value="Unassembled WGS sequence"/>
</dbReference>
<dbReference type="AlphaFoldDB" id="A0A371D0H5"/>
<feature type="region of interest" description="Disordered" evidence="1">
    <location>
        <begin position="38"/>
        <end position="118"/>
    </location>
</feature>
<reference evidence="2 3" key="1">
    <citation type="journal article" date="2018" name="Biotechnol. Biofuels">
        <title>Integrative visual omics of the white-rot fungus Polyporus brumalis exposes the biotechnological potential of its oxidative enzymes for delignifying raw plant biomass.</title>
        <authorList>
            <person name="Miyauchi S."/>
            <person name="Rancon A."/>
            <person name="Drula E."/>
            <person name="Hage H."/>
            <person name="Chaduli D."/>
            <person name="Favel A."/>
            <person name="Grisel S."/>
            <person name="Henrissat B."/>
            <person name="Herpoel-Gimbert I."/>
            <person name="Ruiz-Duenas F.J."/>
            <person name="Chevret D."/>
            <person name="Hainaut M."/>
            <person name="Lin J."/>
            <person name="Wang M."/>
            <person name="Pangilinan J."/>
            <person name="Lipzen A."/>
            <person name="Lesage-Meessen L."/>
            <person name="Navarro D."/>
            <person name="Riley R."/>
            <person name="Grigoriev I.V."/>
            <person name="Zhou S."/>
            <person name="Raouche S."/>
            <person name="Rosso M.N."/>
        </authorList>
    </citation>
    <scope>NUCLEOTIDE SEQUENCE [LARGE SCALE GENOMIC DNA]</scope>
    <source>
        <strain evidence="2 3">BRFM 1820</strain>
    </source>
</reference>
<feature type="compositionally biased region" description="Basic residues" evidence="1">
    <location>
        <begin position="83"/>
        <end position="92"/>
    </location>
</feature>
<proteinExistence type="predicted"/>
<feature type="compositionally biased region" description="Low complexity" evidence="1">
    <location>
        <begin position="65"/>
        <end position="82"/>
    </location>
</feature>
<keyword evidence="3" id="KW-1185">Reference proteome</keyword>
<organism evidence="2 3">
    <name type="scientific">Lentinus brumalis</name>
    <dbReference type="NCBI Taxonomy" id="2498619"/>
    <lineage>
        <taxon>Eukaryota</taxon>
        <taxon>Fungi</taxon>
        <taxon>Dikarya</taxon>
        <taxon>Basidiomycota</taxon>
        <taxon>Agaricomycotina</taxon>
        <taxon>Agaricomycetes</taxon>
        <taxon>Polyporales</taxon>
        <taxon>Polyporaceae</taxon>
        <taxon>Lentinus</taxon>
    </lineage>
</organism>
<name>A0A371D0H5_9APHY</name>
<evidence type="ECO:0000313" key="2">
    <source>
        <dbReference type="EMBL" id="RDX46037.1"/>
    </source>
</evidence>
<feature type="compositionally biased region" description="Basic and acidic residues" evidence="1">
    <location>
        <begin position="94"/>
        <end position="103"/>
    </location>
</feature>
<feature type="compositionally biased region" description="Polar residues" evidence="1">
    <location>
        <begin position="42"/>
        <end position="55"/>
    </location>
</feature>